<accession>A0AA88D7P7</accession>
<gene>
    <name evidence="3" type="ORF">TIFTF001_015236</name>
</gene>
<dbReference type="EMBL" id="BTGU01000022">
    <property type="protein sequence ID" value="GMN46061.1"/>
    <property type="molecule type" value="Genomic_DNA"/>
</dbReference>
<dbReference type="SUPFAM" id="SSF52777">
    <property type="entry name" value="CoA-dependent acyltransferases"/>
    <property type="match status" value="1"/>
</dbReference>
<evidence type="ECO:0000256" key="1">
    <source>
        <dbReference type="ARBA" id="ARBA00022679"/>
    </source>
</evidence>
<keyword evidence="1" id="KW-0808">Transferase</keyword>
<proteinExistence type="predicted"/>
<reference evidence="3" key="1">
    <citation type="submission" date="2023-07" db="EMBL/GenBank/DDBJ databases">
        <title>draft genome sequence of fig (Ficus carica).</title>
        <authorList>
            <person name="Takahashi T."/>
            <person name="Nishimura K."/>
        </authorList>
    </citation>
    <scope>NUCLEOTIDE SEQUENCE</scope>
</reference>
<evidence type="ECO:0000256" key="2">
    <source>
        <dbReference type="ARBA" id="ARBA00023315"/>
    </source>
</evidence>
<keyword evidence="2" id="KW-0012">Acyltransferase</keyword>
<dbReference type="Gene3D" id="3.30.559.10">
    <property type="entry name" value="Chloramphenicol acetyltransferase-like domain"/>
    <property type="match status" value="2"/>
</dbReference>
<dbReference type="PANTHER" id="PTHR31625">
    <property type="match status" value="1"/>
</dbReference>
<evidence type="ECO:0000313" key="4">
    <source>
        <dbReference type="Proteomes" id="UP001187192"/>
    </source>
</evidence>
<comment type="caution">
    <text evidence="3">The sequence shown here is derived from an EMBL/GenBank/DDBJ whole genome shotgun (WGS) entry which is preliminary data.</text>
</comment>
<name>A0AA88D7P7_FICCA</name>
<dbReference type="Proteomes" id="UP001187192">
    <property type="component" value="Unassembled WGS sequence"/>
</dbReference>
<dbReference type="GO" id="GO:0016747">
    <property type="term" value="F:acyltransferase activity, transferring groups other than amino-acyl groups"/>
    <property type="evidence" value="ECO:0007669"/>
    <property type="project" value="UniProtKB-ARBA"/>
</dbReference>
<keyword evidence="4" id="KW-1185">Reference proteome</keyword>
<sequence>MAQPNVVEIVEICTVAPPPAATGLSPKSLPLTFFDICWTRLPPSERLFFYEFPFHDHSHSISNTTTFFHSNIIPTLKHSLSLSLQHFLPLVGNLTWPSSSLKPVLEYTHGDAVPFTIAQSIDTDFHRLSSTDILCKATEIHSLLPKLSVSHERSAVLAIQVTLFPNIGFCIGISSHHAVVDGKSFTSFLRLWAHVSKSSSLGGGESPITLPLELKPSYDHRTPIKDTLGFEEMFSNQWLNIEGPNNRSLMPTERPIPQDSIRGTFRIPREKIEKLRQVVNKEEHQLLAQVSTFSLTCAYTWVCLVKAEGDSDNKMIALSFAVDCRSRLDPPLPATYFGNCLAGKLVVVEREVLVGKEGFVFAVNAISEAIKSLENGLVDLTGMEKMVPALARKETRIVVPRLYYTIAGSSRFEVYKTDFGWGQPKKVDAVSIDKTGSICLSDTRDGNGIEIGLVLNPNHMEVFASLFADGLQSL</sequence>
<protein>
    <submittedName>
        <fullName evidence="3">Uncharacterized protein</fullName>
    </submittedName>
</protein>
<dbReference type="AlphaFoldDB" id="A0AA88D7P7"/>
<organism evidence="3 4">
    <name type="scientific">Ficus carica</name>
    <name type="common">Common fig</name>
    <dbReference type="NCBI Taxonomy" id="3494"/>
    <lineage>
        <taxon>Eukaryota</taxon>
        <taxon>Viridiplantae</taxon>
        <taxon>Streptophyta</taxon>
        <taxon>Embryophyta</taxon>
        <taxon>Tracheophyta</taxon>
        <taxon>Spermatophyta</taxon>
        <taxon>Magnoliopsida</taxon>
        <taxon>eudicotyledons</taxon>
        <taxon>Gunneridae</taxon>
        <taxon>Pentapetalae</taxon>
        <taxon>rosids</taxon>
        <taxon>fabids</taxon>
        <taxon>Rosales</taxon>
        <taxon>Moraceae</taxon>
        <taxon>Ficeae</taxon>
        <taxon>Ficus</taxon>
    </lineage>
</organism>
<evidence type="ECO:0000313" key="3">
    <source>
        <dbReference type="EMBL" id="GMN46061.1"/>
    </source>
</evidence>
<dbReference type="InterPro" id="IPR023213">
    <property type="entry name" value="CAT-like_dom_sf"/>
</dbReference>
<dbReference type="Pfam" id="PF02458">
    <property type="entry name" value="Transferase"/>
    <property type="match status" value="1"/>
</dbReference>
<dbReference type="InterPro" id="IPR051504">
    <property type="entry name" value="Plant_metabolite_acyltrans"/>
</dbReference>